<keyword evidence="2" id="KW-0449">Lipoprotein</keyword>
<evidence type="ECO:0000256" key="1">
    <source>
        <dbReference type="SAM" id="MobiDB-lite"/>
    </source>
</evidence>
<keyword evidence="3" id="KW-1185">Reference proteome</keyword>
<organism evidence="2 3">
    <name type="scientific">Pseudonocardia benzenivorans</name>
    <dbReference type="NCBI Taxonomy" id="228005"/>
    <lineage>
        <taxon>Bacteria</taxon>
        <taxon>Bacillati</taxon>
        <taxon>Actinomycetota</taxon>
        <taxon>Actinomycetes</taxon>
        <taxon>Pseudonocardiales</taxon>
        <taxon>Pseudonocardiaceae</taxon>
        <taxon>Pseudonocardia</taxon>
    </lineage>
</organism>
<gene>
    <name evidence="2" type="ORF">ACFQ34_00370</name>
</gene>
<feature type="region of interest" description="Disordered" evidence="1">
    <location>
        <begin position="282"/>
        <end position="311"/>
    </location>
</feature>
<dbReference type="PANTHER" id="PTHR37507">
    <property type="entry name" value="SPORULATION PROTEIN YDCC"/>
    <property type="match status" value="1"/>
</dbReference>
<dbReference type="InterPro" id="IPR029046">
    <property type="entry name" value="LolA/LolB/LppX"/>
</dbReference>
<feature type="region of interest" description="Disordered" evidence="1">
    <location>
        <begin position="79"/>
        <end position="106"/>
    </location>
</feature>
<comment type="caution">
    <text evidence="2">The sequence shown here is derived from an EMBL/GenBank/DDBJ whole genome shotgun (WGS) entry which is preliminary data.</text>
</comment>
<dbReference type="PANTHER" id="PTHR37507:SF2">
    <property type="entry name" value="SPORULATION PROTEIN YDCC"/>
    <property type="match status" value="1"/>
</dbReference>
<dbReference type="Proteomes" id="UP001597182">
    <property type="component" value="Unassembled WGS sequence"/>
</dbReference>
<dbReference type="EMBL" id="JBHTMB010000004">
    <property type="protein sequence ID" value="MFD1231731.1"/>
    <property type="molecule type" value="Genomic_DNA"/>
</dbReference>
<dbReference type="InterPro" id="IPR006311">
    <property type="entry name" value="TAT_signal"/>
</dbReference>
<name>A0ABW3VA74_9PSEU</name>
<dbReference type="PROSITE" id="PS51318">
    <property type="entry name" value="TAT"/>
    <property type="match status" value="1"/>
</dbReference>
<accession>A0ABW3VA74</accession>
<proteinExistence type="predicted"/>
<evidence type="ECO:0000313" key="3">
    <source>
        <dbReference type="Proteomes" id="UP001597182"/>
    </source>
</evidence>
<reference evidence="3" key="1">
    <citation type="journal article" date="2019" name="Int. J. Syst. Evol. Microbiol.">
        <title>The Global Catalogue of Microorganisms (GCM) 10K type strain sequencing project: providing services to taxonomists for standard genome sequencing and annotation.</title>
        <authorList>
            <consortium name="The Broad Institute Genomics Platform"/>
            <consortium name="The Broad Institute Genome Sequencing Center for Infectious Disease"/>
            <person name="Wu L."/>
            <person name="Ma J."/>
        </authorList>
    </citation>
    <scope>NUCLEOTIDE SEQUENCE [LARGE SCALE GENOMIC DNA]</scope>
    <source>
        <strain evidence="3">CCUG 49018</strain>
    </source>
</reference>
<evidence type="ECO:0000313" key="2">
    <source>
        <dbReference type="EMBL" id="MFD1231731.1"/>
    </source>
</evidence>
<dbReference type="Gene3D" id="2.50.20.10">
    <property type="entry name" value="Lipoprotein localisation LolA/LolB/LppX"/>
    <property type="match status" value="1"/>
</dbReference>
<feature type="region of interest" description="Disordered" evidence="1">
    <location>
        <begin position="243"/>
        <end position="267"/>
    </location>
</feature>
<dbReference type="RefSeq" id="WP_346090786.1">
    <property type="nucleotide sequence ID" value="NZ_BAABKS010000015.1"/>
</dbReference>
<dbReference type="InterPro" id="IPR052944">
    <property type="entry name" value="Sporulation_related"/>
</dbReference>
<dbReference type="SUPFAM" id="SSF89392">
    <property type="entry name" value="Prokaryotic lipoproteins and lipoprotein localization factors"/>
    <property type="match status" value="1"/>
</dbReference>
<protein>
    <submittedName>
        <fullName evidence="2">Outer membrane lipoprotein carrier protein LolA</fullName>
    </submittedName>
</protein>
<sequence>MATRRVWARAGMGLAVAGAVGLGLLAMPAGAGAAPELPPVSAEDLVASVIQSRDPGPLHGTVTLDNQLGLPAIPGVPQAANGSSTAQVWSDGAGKGRLSIPSSQGEKTIVDDGTTVWAWDSADRTVTKKAVGTDTHTPPEATATDPAAAAAKAVQDLRATSSVDVDGTATVAGRPAYELVLRPLPSERTLLREVRVAVDSEKRIPLQLTVLANGSSDPALQVGFTQLDFGAQDPALFAFTPPPGSTVTDAPARPGGAQQHEQGQEPTVVGDGWDTVVIATLPPADQQPAPGRDGAPDLSSLGKPVSGAWGSGREIDTAVATAIITDDGRVAAGAVPAQVLTEALAK</sequence>